<proteinExistence type="predicted"/>
<sequence>MLEMSSEGDQNLEENKALALARPKRKRKPVHFYGPAEFRKKRPLRITEGNAVKLWDIKKGT</sequence>
<accession>A0ACB7V9P1</accession>
<reference evidence="2" key="1">
    <citation type="journal article" date="2022" name="Nat. Commun.">
        <title>Chromosome evolution and the genetic basis of agronomically important traits in greater yam.</title>
        <authorList>
            <person name="Bredeson J.V."/>
            <person name="Lyons J.B."/>
            <person name="Oniyinde I.O."/>
            <person name="Okereke N.R."/>
            <person name="Kolade O."/>
            <person name="Nnabue I."/>
            <person name="Nwadili C.O."/>
            <person name="Hribova E."/>
            <person name="Parker M."/>
            <person name="Nwogha J."/>
            <person name="Shu S."/>
            <person name="Carlson J."/>
            <person name="Kariba R."/>
            <person name="Muthemba S."/>
            <person name="Knop K."/>
            <person name="Barton G.J."/>
            <person name="Sherwood A.V."/>
            <person name="Lopez-Montes A."/>
            <person name="Asiedu R."/>
            <person name="Jamnadass R."/>
            <person name="Muchugi A."/>
            <person name="Goodstein D."/>
            <person name="Egesi C.N."/>
            <person name="Featherston J."/>
            <person name="Asfaw A."/>
            <person name="Simpson G.G."/>
            <person name="Dolezel J."/>
            <person name="Hendre P.S."/>
            <person name="Van Deynze A."/>
            <person name="Kumar P.L."/>
            <person name="Obidiegwu J.E."/>
            <person name="Bhattacharjee R."/>
            <person name="Rokhsar D.S."/>
        </authorList>
    </citation>
    <scope>NUCLEOTIDE SEQUENCE [LARGE SCALE GENOMIC DNA]</scope>
    <source>
        <strain evidence="2">cv. TDa95/00328</strain>
    </source>
</reference>
<dbReference type="Proteomes" id="UP000827976">
    <property type="component" value="Chromosome 10"/>
</dbReference>
<protein>
    <submittedName>
        <fullName evidence="1">Uncharacterized protein</fullName>
    </submittedName>
</protein>
<gene>
    <name evidence="1" type="ORF">IHE45_10G010800</name>
</gene>
<comment type="caution">
    <text evidence="1">The sequence shown here is derived from an EMBL/GenBank/DDBJ whole genome shotgun (WGS) entry which is preliminary data.</text>
</comment>
<dbReference type="EMBL" id="CM037020">
    <property type="protein sequence ID" value="KAH7670214.1"/>
    <property type="molecule type" value="Genomic_DNA"/>
</dbReference>
<evidence type="ECO:0000313" key="2">
    <source>
        <dbReference type="Proteomes" id="UP000827976"/>
    </source>
</evidence>
<name>A0ACB7V9P1_DIOAL</name>
<evidence type="ECO:0000313" key="1">
    <source>
        <dbReference type="EMBL" id="KAH7670214.1"/>
    </source>
</evidence>
<organism evidence="1 2">
    <name type="scientific">Dioscorea alata</name>
    <name type="common">Purple yam</name>
    <dbReference type="NCBI Taxonomy" id="55571"/>
    <lineage>
        <taxon>Eukaryota</taxon>
        <taxon>Viridiplantae</taxon>
        <taxon>Streptophyta</taxon>
        <taxon>Embryophyta</taxon>
        <taxon>Tracheophyta</taxon>
        <taxon>Spermatophyta</taxon>
        <taxon>Magnoliopsida</taxon>
        <taxon>Liliopsida</taxon>
        <taxon>Dioscoreales</taxon>
        <taxon>Dioscoreaceae</taxon>
        <taxon>Dioscorea</taxon>
    </lineage>
</organism>
<keyword evidence="2" id="KW-1185">Reference proteome</keyword>